<accession>A0A9X3YNM7</accession>
<dbReference type="InterPro" id="IPR052158">
    <property type="entry name" value="INH-QAR"/>
</dbReference>
<dbReference type="Pfam" id="PF12833">
    <property type="entry name" value="HTH_18"/>
    <property type="match status" value="1"/>
</dbReference>
<dbReference type="InterPro" id="IPR009057">
    <property type="entry name" value="Homeodomain-like_sf"/>
</dbReference>
<organism evidence="4 5">
    <name type="scientific">Tahibacter soli</name>
    <dbReference type="NCBI Taxonomy" id="2983605"/>
    <lineage>
        <taxon>Bacteria</taxon>
        <taxon>Pseudomonadati</taxon>
        <taxon>Pseudomonadota</taxon>
        <taxon>Gammaproteobacteria</taxon>
        <taxon>Lysobacterales</taxon>
        <taxon>Rhodanobacteraceae</taxon>
        <taxon>Tahibacter</taxon>
    </lineage>
</organism>
<dbReference type="SUPFAM" id="SSF46689">
    <property type="entry name" value="Homeodomain-like"/>
    <property type="match status" value="1"/>
</dbReference>
<reference evidence="4" key="1">
    <citation type="submission" date="2023-02" db="EMBL/GenBank/DDBJ databases">
        <title>Tahibacter soli sp. nov. isolated from soil.</title>
        <authorList>
            <person name="Baek J.H."/>
            <person name="Lee J.K."/>
            <person name="Choi D.G."/>
            <person name="Jeon C.O."/>
        </authorList>
    </citation>
    <scope>NUCLEOTIDE SEQUENCE</scope>
    <source>
        <strain evidence="4">BL</strain>
    </source>
</reference>
<dbReference type="Gene3D" id="3.40.50.880">
    <property type="match status" value="1"/>
</dbReference>
<name>A0A9X3YNM7_9GAMM</name>
<dbReference type="EMBL" id="JAOVZO020000020">
    <property type="protein sequence ID" value="MDC8015666.1"/>
    <property type="molecule type" value="Genomic_DNA"/>
</dbReference>
<dbReference type="SMART" id="SM00342">
    <property type="entry name" value="HTH_ARAC"/>
    <property type="match status" value="1"/>
</dbReference>
<evidence type="ECO:0000313" key="4">
    <source>
        <dbReference type="EMBL" id="MDC8015666.1"/>
    </source>
</evidence>
<proteinExistence type="predicted"/>
<sequence length="317" mass="33499">MPRDVWFVVPPDLVLLDFAGAAEAFRLAAQDGVPLQLRYAATGEGAASTSLGIGLTGFGALPPTLAADDIVIVCGARGNGEVLGTRGGRQIVAWLRDVVAPSGCLLACICAGALLAGRAGLLAGRRCTTHHSLVNLLREVAPDADVLDSRVFVEDDGLFTSAGITAGIDLALHLIASLASPRLSAEVARELVVYLRRAPDDPALSPWIEGRNHMDARVHAVQDQLIREPERNWTLDELARAGHMSVRTLTRRFREMAGASVHDYHARLRVALARQALAAGASVEAAAMQAGVGSARQLRRLWSAHAAGTPGEASARR</sequence>
<dbReference type="GO" id="GO:0003700">
    <property type="term" value="F:DNA-binding transcription factor activity"/>
    <property type="evidence" value="ECO:0007669"/>
    <property type="project" value="InterPro"/>
</dbReference>
<comment type="caution">
    <text evidence="4">The sequence shown here is derived from an EMBL/GenBank/DDBJ whole genome shotgun (WGS) entry which is preliminary data.</text>
</comment>
<evidence type="ECO:0000313" key="5">
    <source>
        <dbReference type="Proteomes" id="UP001139971"/>
    </source>
</evidence>
<dbReference type="Pfam" id="PF01965">
    <property type="entry name" value="DJ-1_PfpI"/>
    <property type="match status" value="1"/>
</dbReference>
<dbReference type="InterPro" id="IPR018060">
    <property type="entry name" value="HTH_AraC"/>
</dbReference>
<dbReference type="Gene3D" id="1.10.10.60">
    <property type="entry name" value="Homeodomain-like"/>
    <property type="match status" value="1"/>
</dbReference>
<keyword evidence="5" id="KW-1185">Reference proteome</keyword>
<evidence type="ECO:0000256" key="1">
    <source>
        <dbReference type="ARBA" id="ARBA00023015"/>
    </source>
</evidence>
<gene>
    <name evidence="4" type="ORF">OD750_024330</name>
</gene>
<protein>
    <submittedName>
        <fullName evidence="4">DJ-1/PfpI family protein</fullName>
    </submittedName>
</protein>
<keyword evidence="2" id="KW-0804">Transcription</keyword>
<evidence type="ECO:0000256" key="2">
    <source>
        <dbReference type="ARBA" id="ARBA00023163"/>
    </source>
</evidence>
<feature type="domain" description="HTH araC/xylS-type" evidence="3">
    <location>
        <begin position="215"/>
        <end position="316"/>
    </location>
</feature>
<evidence type="ECO:0000259" key="3">
    <source>
        <dbReference type="PROSITE" id="PS01124"/>
    </source>
</evidence>
<dbReference type="AlphaFoldDB" id="A0A9X3YNM7"/>
<dbReference type="PANTHER" id="PTHR43130">
    <property type="entry name" value="ARAC-FAMILY TRANSCRIPTIONAL REGULATOR"/>
    <property type="match status" value="1"/>
</dbReference>
<dbReference type="InterPro" id="IPR002818">
    <property type="entry name" value="DJ-1/PfpI"/>
</dbReference>
<dbReference type="RefSeq" id="WP_263541217.1">
    <property type="nucleotide sequence ID" value="NZ_JAOVZO020000020.1"/>
</dbReference>
<dbReference type="SUPFAM" id="SSF52317">
    <property type="entry name" value="Class I glutamine amidotransferase-like"/>
    <property type="match status" value="1"/>
</dbReference>
<dbReference type="GO" id="GO:0043565">
    <property type="term" value="F:sequence-specific DNA binding"/>
    <property type="evidence" value="ECO:0007669"/>
    <property type="project" value="InterPro"/>
</dbReference>
<dbReference type="PANTHER" id="PTHR43130:SF3">
    <property type="entry name" value="HTH-TYPE TRANSCRIPTIONAL REGULATOR RV1931C"/>
    <property type="match status" value="1"/>
</dbReference>
<keyword evidence="1" id="KW-0805">Transcription regulation</keyword>
<dbReference type="Proteomes" id="UP001139971">
    <property type="component" value="Unassembled WGS sequence"/>
</dbReference>
<dbReference type="InterPro" id="IPR029062">
    <property type="entry name" value="Class_I_gatase-like"/>
</dbReference>
<dbReference type="PROSITE" id="PS01124">
    <property type="entry name" value="HTH_ARAC_FAMILY_2"/>
    <property type="match status" value="1"/>
</dbReference>